<reference evidence="3" key="1">
    <citation type="submission" date="2025-08" db="UniProtKB">
        <authorList>
            <consortium name="Ensembl"/>
        </authorList>
    </citation>
    <scope>IDENTIFICATION</scope>
</reference>
<evidence type="ECO:0000256" key="1">
    <source>
        <dbReference type="SAM" id="MobiDB-lite"/>
    </source>
</evidence>
<sequence>MSAREQQQAQPPPAAPPEAGELDAGNRYEAVVPHWFYCKVTDSRERWVPFSTQDSERLEEAHGSGRDKEDLVVPTSGGRYDVHLKKRQRVAVYWEEEVSEVRRCTWFYKGDKDNKYIPYSETFSKELEVIHAFPGSVHLAEKHLGFSLSNTGPDVPNSIWGDWHHSHA</sequence>
<dbReference type="GO" id="GO:0004620">
    <property type="term" value="F:phospholipase activity"/>
    <property type="evidence" value="ECO:0007669"/>
    <property type="project" value="TreeGrafter"/>
</dbReference>
<feature type="domain" description="WWE" evidence="2">
    <location>
        <begin position="21"/>
        <end position="103"/>
    </location>
</feature>
<evidence type="ECO:0000313" key="3">
    <source>
        <dbReference type="Ensembl" id="ENSBJAP00000006530.1"/>
    </source>
</evidence>
<dbReference type="AlphaFoldDB" id="A0A8C0ASQ2"/>
<proteinExistence type="predicted"/>
<keyword evidence="4" id="KW-1185">Reference proteome</keyword>
<dbReference type="GO" id="GO:0030134">
    <property type="term" value="C:COPII-coated ER to Golgi transport vesicle"/>
    <property type="evidence" value="ECO:0007669"/>
    <property type="project" value="TreeGrafter"/>
</dbReference>
<dbReference type="Proteomes" id="UP000694555">
    <property type="component" value="Unplaced"/>
</dbReference>
<accession>A0A8C0ASQ2</accession>
<dbReference type="PANTHER" id="PTHR23509">
    <property type="entry name" value="PA-PL1 PHOSPHOLIPASE FAMILY"/>
    <property type="match status" value="1"/>
</dbReference>
<dbReference type="PANTHER" id="PTHR23509:SF7">
    <property type="entry name" value="PHOSPHOLIPASE DDHD2"/>
    <property type="match status" value="1"/>
</dbReference>
<reference evidence="3" key="2">
    <citation type="submission" date="2025-09" db="UniProtKB">
        <authorList>
            <consortium name="Ensembl"/>
        </authorList>
    </citation>
    <scope>IDENTIFICATION</scope>
</reference>
<protein>
    <recommendedName>
        <fullName evidence="2">WWE domain-containing protein</fullName>
    </recommendedName>
</protein>
<dbReference type="PROSITE" id="PS50918">
    <property type="entry name" value="WWE"/>
    <property type="match status" value="1"/>
</dbReference>
<evidence type="ECO:0000313" key="4">
    <source>
        <dbReference type="Proteomes" id="UP000694555"/>
    </source>
</evidence>
<dbReference type="Ensembl" id="ENSBJAT00000006721.1">
    <property type="protein sequence ID" value="ENSBJAP00000006530.1"/>
    <property type="gene ID" value="ENSBJAG00000004667.1"/>
</dbReference>
<name>A0A8C0ASQ2_9AVES</name>
<dbReference type="InterPro" id="IPR037197">
    <property type="entry name" value="WWE_dom_sf"/>
</dbReference>
<dbReference type="GO" id="GO:0004806">
    <property type="term" value="F:triacylglycerol lipase activity"/>
    <property type="evidence" value="ECO:0007669"/>
    <property type="project" value="TreeGrafter"/>
</dbReference>
<dbReference type="SUPFAM" id="SSF117839">
    <property type="entry name" value="WWE domain"/>
    <property type="match status" value="1"/>
</dbReference>
<feature type="region of interest" description="Disordered" evidence="1">
    <location>
        <begin position="1"/>
        <end position="24"/>
    </location>
</feature>
<dbReference type="InterPro" id="IPR004170">
    <property type="entry name" value="WWE_dom"/>
</dbReference>
<dbReference type="InterPro" id="IPR058055">
    <property type="entry name" value="PA-PLA1"/>
</dbReference>
<evidence type="ECO:0000259" key="2">
    <source>
        <dbReference type="PROSITE" id="PS50918"/>
    </source>
</evidence>
<dbReference type="Pfam" id="PF02825">
    <property type="entry name" value="WWE"/>
    <property type="match status" value="1"/>
</dbReference>
<organism evidence="3 4">
    <name type="scientific">Buteo japonicus</name>
    <dbReference type="NCBI Taxonomy" id="224669"/>
    <lineage>
        <taxon>Eukaryota</taxon>
        <taxon>Metazoa</taxon>
        <taxon>Chordata</taxon>
        <taxon>Craniata</taxon>
        <taxon>Vertebrata</taxon>
        <taxon>Euteleostomi</taxon>
        <taxon>Archelosauria</taxon>
        <taxon>Archosauria</taxon>
        <taxon>Dinosauria</taxon>
        <taxon>Saurischia</taxon>
        <taxon>Theropoda</taxon>
        <taxon>Coelurosauria</taxon>
        <taxon>Aves</taxon>
        <taxon>Neognathae</taxon>
        <taxon>Neoaves</taxon>
        <taxon>Telluraves</taxon>
        <taxon>Accipitrimorphae</taxon>
        <taxon>Accipitriformes</taxon>
        <taxon>Accipitridae</taxon>
        <taxon>Accipitrinae</taxon>
        <taxon>Buteo</taxon>
    </lineage>
</organism>